<evidence type="ECO:0000259" key="3">
    <source>
        <dbReference type="Pfam" id="PF12830"/>
    </source>
</evidence>
<organism evidence="4 5">
    <name type="scientific">Coemansia reversa (strain ATCC 12441 / NRRL 1564)</name>
    <dbReference type="NCBI Taxonomy" id="763665"/>
    <lineage>
        <taxon>Eukaryota</taxon>
        <taxon>Fungi</taxon>
        <taxon>Fungi incertae sedis</taxon>
        <taxon>Zoopagomycota</taxon>
        <taxon>Kickxellomycotina</taxon>
        <taxon>Kickxellomycetes</taxon>
        <taxon>Kickxellales</taxon>
        <taxon>Kickxellaceae</taxon>
        <taxon>Coemansia</taxon>
    </lineage>
</organism>
<accession>A0A2G5BF39</accession>
<dbReference type="GO" id="GO:0140588">
    <property type="term" value="P:chromatin looping"/>
    <property type="evidence" value="ECO:0007669"/>
    <property type="project" value="InterPro"/>
</dbReference>
<dbReference type="GO" id="GO:0090694">
    <property type="term" value="C:Scc2-Scc4 cohesin loading complex"/>
    <property type="evidence" value="ECO:0007669"/>
    <property type="project" value="TreeGrafter"/>
</dbReference>
<dbReference type="GO" id="GO:0034087">
    <property type="term" value="P:establishment of mitotic sister chromatid cohesion"/>
    <property type="evidence" value="ECO:0007669"/>
    <property type="project" value="TreeGrafter"/>
</dbReference>
<dbReference type="Pfam" id="PF20168">
    <property type="entry name" value="PDS5"/>
    <property type="match status" value="1"/>
</dbReference>
<feature type="compositionally biased region" description="Acidic residues" evidence="2">
    <location>
        <begin position="787"/>
        <end position="817"/>
    </location>
</feature>
<comment type="subcellular location">
    <subcellularLocation>
        <location evidence="1">Nucleus</location>
    </subcellularLocation>
</comment>
<dbReference type="InterPro" id="IPR011989">
    <property type="entry name" value="ARM-like"/>
</dbReference>
<reference evidence="4 5" key="1">
    <citation type="journal article" date="2015" name="Genome Biol. Evol.">
        <title>Phylogenomic analyses indicate that early fungi evolved digesting cell walls of algal ancestors of land plants.</title>
        <authorList>
            <person name="Chang Y."/>
            <person name="Wang S."/>
            <person name="Sekimoto S."/>
            <person name="Aerts A.L."/>
            <person name="Choi C."/>
            <person name="Clum A."/>
            <person name="LaButti K.M."/>
            <person name="Lindquist E.A."/>
            <person name="Yee Ngan C."/>
            <person name="Ohm R.A."/>
            <person name="Salamov A.A."/>
            <person name="Grigoriev I.V."/>
            <person name="Spatafora J.W."/>
            <person name="Berbee M.L."/>
        </authorList>
    </citation>
    <scope>NUCLEOTIDE SEQUENCE [LARGE SCALE GENOMIC DNA]</scope>
    <source>
        <strain evidence="4 5">NRRL 1564</strain>
    </source>
</reference>
<keyword evidence="1" id="KW-0677">Repeat</keyword>
<dbReference type="CDD" id="cd23958">
    <property type="entry name" value="SCC2"/>
    <property type="match status" value="1"/>
</dbReference>
<keyword evidence="5" id="KW-1185">Reference proteome</keyword>
<name>A0A2G5BF39_COERN</name>
<dbReference type="SUPFAM" id="SSF48371">
    <property type="entry name" value="ARM repeat"/>
    <property type="match status" value="1"/>
</dbReference>
<comment type="similarity">
    <text evidence="1">Belongs to the SCC2/Nipped-B family.</text>
</comment>
<dbReference type="PANTHER" id="PTHR21704">
    <property type="entry name" value="NIPPED-B-LIKE PROTEIN DELANGIN SCC2-RELATED"/>
    <property type="match status" value="1"/>
</dbReference>
<proteinExistence type="inferred from homology"/>
<feature type="region of interest" description="Disordered" evidence="2">
    <location>
        <begin position="1749"/>
        <end position="1769"/>
    </location>
</feature>
<evidence type="ECO:0000313" key="5">
    <source>
        <dbReference type="Proteomes" id="UP000242474"/>
    </source>
</evidence>
<evidence type="ECO:0000313" key="4">
    <source>
        <dbReference type="EMBL" id="PIA17602.1"/>
    </source>
</evidence>
<dbReference type="InterPro" id="IPR033031">
    <property type="entry name" value="Scc2/Nipped-B"/>
</dbReference>
<dbReference type="EMBL" id="KZ303493">
    <property type="protein sequence ID" value="PIA17602.1"/>
    <property type="molecule type" value="Genomic_DNA"/>
</dbReference>
<dbReference type="InterPro" id="IPR024986">
    <property type="entry name" value="Nipped-B_C"/>
</dbReference>
<protein>
    <recommendedName>
        <fullName evidence="1">Sister chromatid cohesion protein</fullName>
    </recommendedName>
</protein>
<feature type="compositionally biased region" description="Basic and acidic residues" evidence="2">
    <location>
        <begin position="1758"/>
        <end position="1769"/>
    </location>
</feature>
<keyword evidence="1" id="KW-0131">Cell cycle</keyword>
<dbReference type="Pfam" id="PF12830">
    <property type="entry name" value="Nipped-B_C"/>
    <property type="match status" value="1"/>
</dbReference>
<keyword evidence="1" id="KW-0539">Nucleus</keyword>
<dbReference type="OrthoDB" id="418242at2759"/>
<feature type="domain" description="Sister chromatid cohesion C-terminal" evidence="3">
    <location>
        <begin position="1426"/>
        <end position="1620"/>
    </location>
</feature>
<dbReference type="GO" id="GO:0010468">
    <property type="term" value="P:regulation of gene expression"/>
    <property type="evidence" value="ECO:0007669"/>
    <property type="project" value="InterPro"/>
</dbReference>
<dbReference type="GO" id="GO:0071169">
    <property type="term" value="P:establishment of protein localization to chromatin"/>
    <property type="evidence" value="ECO:0007669"/>
    <property type="project" value="TreeGrafter"/>
</dbReference>
<dbReference type="PANTHER" id="PTHR21704:SF18">
    <property type="entry name" value="NIPPED-B-LIKE PROTEIN"/>
    <property type="match status" value="1"/>
</dbReference>
<dbReference type="InterPro" id="IPR016024">
    <property type="entry name" value="ARM-type_fold"/>
</dbReference>
<dbReference type="Gene3D" id="1.25.10.10">
    <property type="entry name" value="Leucine-rich Repeat Variant"/>
    <property type="match status" value="1"/>
</dbReference>
<sequence>MKPIDTTVPAETRTCLQYWPVTSSISLDIGIQTPYEGFIASELALGDDFERLRLSDSGSPQVGIYSLIHEAFLSEELQSVQLRKHAEVSSLDTRTTSLCHESRITELALQHPTIQRQSSDNNSAETVTPKLSTEGCYARLLSYIRQSTQDDGHVLTPSDKVGMPVITRTRKSLLSDNNMDSKESKDIPSKRLYVYDDTDPKHTSKRVCTTARIPPIGFSHTDDGNISNNILSANLDDEAKNDNANSVNNLRSIEMLDAILAEIFEEEDELATNENAKAQLFQRIAASSENSLILEKHTVRRLHTLLNICDPTSIQKHISGERLGRLFDLLISTIDAAKNIDLATILRDGMLVERSAGFTDEYCRKLGMAILISCIGLDTAVLAFSMGALGKALHISSAAEMIHGAGSFLKGCLLDCVVPLLDVEAECELTDALLNKEGILSDRIQLFLEGILAANNSVAELVAQRTLCDEDVVPLVYASISAMFCSGEILSCGIGANLFESIRRSSRSFLRIVFEAHVNQRLWILEEILASLVRLQAQKRVPSMHHIAGGKSVQFTTVLLLQLLQTTAKSPEDLSAGFQGSDFSAKECRMLLQRHKKAVSTAASSTDFVIRYLIGRCTRRDGRATAIETGYRAMLETFINDCIVLLGHPQWPAAELVVRIYSYHILEILDEDKSDIAIKNMALEGAAHIASHIAQWSLTSDEVTETNSNGKGLELVSSSSSLEAISRFRNVTTTLLGYLQSKTASGESTGAIPLYVSGWASLIVAVLLKGSRQRAGNATGAGNDNCAESDVDGGEDGFDLDENGGSDEEECSEDSDQGEQGTRDKAPYEAFNTEKRKAIEGCLRGYADIICQSTKTMPTHCSYIGAAEAARAALTLQPLFRSFEMLLARVILALGAGQVTLRSKALRALNQIAVHRPSVLYQSNVKYAINHRLQDSSPQVREVAIDLIGKHIAQNPELTDQYYEFISVRILDKGPSVRRRVMRILASIYVLSKDTVQLVDIGARLLQRTNDEERSIRELALKTLHELWFSLGEYANVDNSSPEAESTSNVFNMLSPETQRKISLRVRVMTGVLDATCSREVADLMADLFDHVTVALSRPEAEEAMFVIRCVIDALFEQLLRAEESPMVCDTANGADAAAAGFSVTSCLRFIATLSSIAPDTVGRHVETLGTYLRMSNTADEDMVLNTLIIFSNTILRMPHPSTTFLVSLEQNLISLLSSSPQSVLSVAVPCLCLLIDKLTWNHAKLIRLFRSCVLQLYKEQRTINSGAMSTASPKNLMRFIVLGGLLSRHFDFENHRERLKEHFKELELLAEGGAIGIMNDLLLFYATAQQPAPVQLAAIQMLGQLYIKRPGLALEARARGMMDRIFASGSVQHKLQVLRNFLEFLRADAKQLATREHEDRYKEREVDAKALVGDTGGMSEAGVGASLMQTYLDRIIDATFVANAVSLRTAGFEVISHVLEQGLAHPLKCMPALIALCTSSDSYTRAKSLKLHQELNFKYASFIHSRDLEGVRQMYEYQLLVCGSPEDVEGYDSRVDLQEQSERPSAYLQFLYTLSRNKRTRRNELLGLLVKTCDPDSSLTTRKVACKTDIPFVRFVSENISALEFKYLDEVLHVIYQISAAIASSGLSLYHQFEAEASTEIGTAEHTSCKEQQWQQTTEESVCISILFVLREFLKAHYGISEARCALYDPSNSAGVRDKAVTWHALSDRGRLDWSAFPSAMRCMESMADYSAQRTRFRHMMAESLAKSQESPMLADSDAHLSPDARSDVPGEMLAGGMALDAEEMEMLSLDGLDNIA</sequence>
<evidence type="ECO:0000256" key="1">
    <source>
        <dbReference type="RuleBase" id="RU364107"/>
    </source>
</evidence>
<feature type="region of interest" description="Disordered" evidence="2">
    <location>
        <begin position="776"/>
        <end position="828"/>
    </location>
</feature>
<dbReference type="STRING" id="763665.A0A2G5BF39"/>
<dbReference type="Proteomes" id="UP000242474">
    <property type="component" value="Unassembled WGS sequence"/>
</dbReference>
<gene>
    <name evidence="4" type="ORF">COEREDRAFT_14424</name>
</gene>
<dbReference type="GO" id="GO:0061775">
    <property type="term" value="F:cohesin loader activity"/>
    <property type="evidence" value="ECO:0007669"/>
    <property type="project" value="InterPro"/>
</dbReference>
<evidence type="ECO:0000256" key="2">
    <source>
        <dbReference type="SAM" id="MobiDB-lite"/>
    </source>
</evidence>
<dbReference type="GO" id="GO:0003682">
    <property type="term" value="F:chromatin binding"/>
    <property type="evidence" value="ECO:0007669"/>
    <property type="project" value="TreeGrafter"/>
</dbReference>
<dbReference type="GO" id="GO:1990414">
    <property type="term" value="P:replication-born double-strand break repair via sister chromatid exchange"/>
    <property type="evidence" value="ECO:0007669"/>
    <property type="project" value="TreeGrafter"/>
</dbReference>